<reference evidence="2" key="1">
    <citation type="journal article" date="2011" name="Nat. Genet.">
        <title>The Arabidopsis lyrata genome sequence and the basis of rapid genome size change.</title>
        <authorList>
            <person name="Hu T.T."/>
            <person name="Pattyn P."/>
            <person name="Bakker E.G."/>
            <person name="Cao J."/>
            <person name="Cheng J.-F."/>
            <person name="Clark R.M."/>
            <person name="Fahlgren N."/>
            <person name="Fawcett J.A."/>
            <person name="Grimwood J."/>
            <person name="Gundlach H."/>
            <person name="Haberer G."/>
            <person name="Hollister J.D."/>
            <person name="Ossowski S."/>
            <person name="Ottilar R.P."/>
            <person name="Salamov A.A."/>
            <person name="Schneeberger K."/>
            <person name="Spannagl M."/>
            <person name="Wang X."/>
            <person name="Yang L."/>
            <person name="Nasrallah M.E."/>
            <person name="Bergelson J."/>
            <person name="Carrington J.C."/>
            <person name="Gaut B.S."/>
            <person name="Schmutz J."/>
            <person name="Mayer K.F.X."/>
            <person name="Van de Peer Y."/>
            <person name="Grigoriev I.V."/>
            <person name="Nordborg M."/>
            <person name="Weigel D."/>
            <person name="Guo Y.-L."/>
        </authorList>
    </citation>
    <scope>NUCLEOTIDE SEQUENCE [LARGE SCALE GENOMIC DNA]</scope>
    <source>
        <strain evidence="2">cv. MN47</strain>
    </source>
</reference>
<proteinExistence type="predicted"/>
<dbReference type="EMBL" id="GL348718">
    <property type="protein sequence ID" value="EFH50702.1"/>
    <property type="molecule type" value="Genomic_DNA"/>
</dbReference>
<dbReference type="Proteomes" id="UP000008694">
    <property type="component" value="Unassembled WGS sequence"/>
</dbReference>
<organism evidence="2">
    <name type="scientific">Arabidopsis lyrata subsp. lyrata</name>
    <name type="common">Lyre-leaved rock-cress</name>
    <dbReference type="NCBI Taxonomy" id="81972"/>
    <lineage>
        <taxon>Eukaryota</taxon>
        <taxon>Viridiplantae</taxon>
        <taxon>Streptophyta</taxon>
        <taxon>Embryophyta</taxon>
        <taxon>Tracheophyta</taxon>
        <taxon>Spermatophyta</taxon>
        <taxon>Magnoliopsida</taxon>
        <taxon>eudicotyledons</taxon>
        <taxon>Gunneridae</taxon>
        <taxon>Pentapetalae</taxon>
        <taxon>rosids</taxon>
        <taxon>malvids</taxon>
        <taxon>Brassicales</taxon>
        <taxon>Brassicaceae</taxon>
        <taxon>Camelineae</taxon>
        <taxon>Arabidopsis</taxon>
    </lineage>
</organism>
<protein>
    <submittedName>
        <fullName evidence="1">Predicted protein</fullName>
    </submittedName>
</protein>
<dbReference type="Gramene" id="scaffold_603018.1">
    <property type="protein sequence ID" value="scaffold_603018.1"/>
    <property type="gene ID" value="scaffold_603018.1"/>
</dbReference>
<dbReference type="AlphaFoldDB" id="D7M6X8"/>
<evidence type="ECO:0000313" key="1">
    <source>
        <dbReference type="EMBL" id="EFH50702.1"/>
    </source>
</evidence>
<sequence>MVRHWVWVKFRRIFLSSFGHISLNHSGETFGYYTIGLLGHELLSSSLPDLRACRCSWKRRGII</sequence>
<dbReference type="HOGENOM" id="CLU_2888810_0_0_1"/>
<gene>
    <name evidence="1" type="ORF">ARALYDRAFT_910961</name>
</gene>
<evidence type="ECO:0000313" key="2">
    <source>
        <dbReference type="Proteomes" id="UP000008694"/>
    </source>
</evidence>
<name>D7M6X8_ARALL</name>
<accession>D7M6X8</accession>
<keyword evidence="2" id="KW-1185">Reference proteome</keyword>